<proteinExistence type="predicted"/>
<dbReference type="PROSITE" id="PS51257">
    <property type="entry name" value="PROKAR_LIPOPROTEIN"/>
    <property type="match status" value="1"/>
</dbReference>
<keyword evidence="2" id="KW-1185">Reference proteome</keyword>
<dbReference type="RefSeq" id="WP_133943145.1">
    <property type="nucleotide sequence ID" value="NZ_SOEO01000001.1"/>
</dbReference>
<evidence type="ECO:0000313" key="1">
    <source>
        <dbReference type="EMBL" id="TDX86516.1"/>
    </source>
</evidence>
<reference evidence="1 2" key="1">
    <citation type="submission" date="2019-03" db="EMBL/GenBank/DDBJ databases">
        <title>Genomic Encyclopedia of Type Strains, Phase III (KMG-III): the genomes of soil and plant-associated and newly described type strains.</title>
        <authorList>
            <person name="Whitman W."/>
        </authorList>
    </citation>
    <scope>NUCLEOTIDE SEQUENCE [LARGE SCALE GENOMIC DNA]</scope>
    <source>
        <strain evidence="1 2">CGMCC 1.12802</strain>
    </source>
</reference>
<dbReference type="OrthoDB" id="1264673at2"/>
<comment type="caution">
    <text evidence="1">The sequence shown here is derived from an EMBL/GenBank/DDBJ whole genome shotgun (WGS) entry which is preliminary data.</text>
</comment>
<name>A0A4R8IDK3_9FLAO</name>
<dbReference type="Proteomes" id="UP000295313">
    <property type="component" value="Unassembled WGS sequence"/>
</dbReference>
<sequence length="110" mass="12783">MRKLFLITTLFSFGCLFSQTKKEEKKLKAEVLPTRPLSPHISAKIDTTKVLDLKKEDSNSRFYKNLSDEKASQYKMLKKIIPSYNYQTQNVETLKVDTIQNLNKIKPQGK</sequence>
<dbReference type="AlphaFoldDB" id="A0A4R8IDK3"/>
<accession>A0A4R8IDK3</accession>
<protein>
    <submittedName>
        <fullName evidence="1">Uncharacterized protein</fullName>
    </submittedName>
</protein>
<evidence type="ECO:0000313" key="2">
    <source>
        <dbReference type="Proteomes" id="UP000295313"/>
    </source>
</evidence>
<organism evidence="1 2">
    <name type="scientific">Epilithonimonas xixisoli</name>
    <dbReference type="NCBI Taxonomy" id="1476462"/>
    <lineage>
        <taxon>Bacteria</taxon>
        <taxon>Pseudomonadati</taxon>
        <taxon>Bacteroidota</taxon>
        <taxon>Flavobacteriia</taxon>
        <taxon>Flavobacteriales</taxon>
        <taxon>Weeksellaceae</taxon>
        <taxon>Chryseobacterium group</taxon>
        <taxon>Epilithonimonas</taxon>
    </lineage>
</organism>
<dbReference type="EMBL" id="SOEO01000001">
    <property type="protein sequence ID" value="TDX86516.1"/>
    <property type="molecule type" value="Genomic_DNA"/>
</dbReference>
<gene>
    <name evidence="1" type="ORF">B0I22_0646</name>
</gene>